<dbReference type="OrthoDB" id="581105at2"/>
<sequence>MGQSHDRFGVLGPLVVHRGGTEVPITAARQRVVLAALLLNAGRSVSTADLVRFVWGDDPPARAAQTLPVYVMRLRRVLGEPRLIDTTPTGYRITVEDGALDLQRFRSLVAEGAALAAAGRPEESREAYERALACWRGPLLADVDADRLPTGGLVEEHRRADQAARRPAVEWSPVSQLPAPVGNFVGRTEELARAAELLLPGRGAKASPTVVVSGPPGVGKTAVAISVGHAVRGRFTDGQLHVDLRGHSSAPTLSTTAVLARFLRATGMRGDRIPLDEASLVAAYRARLRGRRVLVILDNAMSAAQVLPLLPGDPACAVLVTSRSELDLPGSAAVRLDVLPPEDARLLLRRALSTDAREGVVAELARLCGYLPLALRISLGNLVGAPRGDVERYVAELREGDRLSALAVENDDTAAVRRAFDLSYTTLRPPTAELFRLLGLVPGPDVDAHGAAALLGADPATAAALLGELVTANLVQRLDGDRFGLPDLLREYAAERARAHEPDGGAAAVQRLLDWYLRTSHEVAHLLFPELDVPRPAPPHLLADEGAAKAWLDAERPNLFAAAEDCARSGPRPMAWQLVNGMGGYLGTHGHHVEFLGAIDAALDAARGQGDRAAETRMLVWLAAEHRNLGNQRLAMRHIAEAGEPPGSEAWLLAAWRGILAMELNDLPTAVAAFERLLVLGDEDWAMPHVRVSALTGLGAVDLMRGDVDRAIERLTRGVELARTSAGLNVKASCTSLLARCHLALGDHGKAVELLRLTAAQWDLTGSGHLLTETRAYLAMALSRSGDHGEAVEVVGRALEAVREEGATDRIECEVRNASGLVLCGVGEYARSVEEYRRALELATAGEYPYGAVRALLGTAEAHLCANEYAQALDHSRMALAMAVQSGFGLFEVRAREMVARLLVTQLTGT</sequence>
<dbReference type="GO" id="GO:0043531">
    <property type="term" value="F:ADP binding"/>
    <property type="evidence" value="ECO:0007669"/>
    <property type="project" value="InterPro"/>
</dbReference>
<dbReference type="SUPFAM" id="SSF46894">
    <property type="entry name" value="C-terminal effector domain of the bipartite response regulators"/>
    <property type="match status" value="1"/>
</dbReference>
<dbReference type="AlphaFoldDB" id="A0A2T0SMH0"/>
<dbReference type="CDD" id="cd00383">
    <property type="entry name" value="trans_reg_C"/>
    <property type="match status" value="1"/>
</dbReference>
<keyword evidence="6" id="KW-1185">Reference proteome</keyword>
<dbReference type="GO" id="GO:0003677">
    <property type="term" value="F:DNA binding"/>
    <property type="evidence" value="ECO:0007669"/>
    <property type="project" value="UniProtKB-UniRule"/>
</dbReference>
<evidence type="ECO:0000259" key="4">
    <source>
        <dbReference type="PROSITE" id="PS51755"/>
    </source>
</evidence>
<dbReference type="InterPro" id="IPR036388">
    <property type="entry name" value="WH-like_DNA-bd_sf"/>
</dbReference>
<dbReference type="InterPro" id="IPR019734">
    <property type="entry name" value="TPR_rpt"/>
</dbReference>
<dbReference type="Proteomes" id="UP000239494">
    <property type="component" value="Unassembled WGS sequence"/>
</dbReference>
<keyword evidence="2 3" id="KW-0238">DNA-binding</keyword>
<dbReference type="PRINTS" id="PR00364">
    <property type="entry name" value="DISEASERSIST"/>
</dbReference>
<dbReference type="SUPFAM" id="SSF48452">
    <property type="entry name" value="TPR-like"/>
    <property type="match status" value="3"/>
</dbReference>
<evidence type="ECO:0000256" key="2">
    <source>
        <dbReference type="ARBA" id="ARBA00023125"/>
    </source>
</evidence>
<dbReference type="Pfam" id="PF13424">
    <property type="entry name" value="TPR_12"/>
    <property type="match status" value="1"/>
</dbReference>
<dbReference type="GO" id="GO:0000160">
    <property type="term" value="P:phosphorelay signal transduction system"/>
    <property type="evidence" value="ECO:0007669"/>
    <property type="project" value="InterPro"/>
</dbReference>
<dbReference type="RefSeq" id="WP_106194844.1">
    <property type="nucleotide sequence ID" value="NZ_PVTF01000016.1"/>
</dbReference>
<dbReference type="Pfam" id="PF00486">
    <property type="entry name" value="Trans_reg_C"/>
    <property type="match status" value="1"/>
</dbReference>
<dbReference type="Gene3D" id="1.25.40.10">
    <property type="entry name" value="Tetratricopeptide repeat domain"/>
    <property type="match status" value="2"/>
</dbReference>
<organism evidence="5 6">
    <name type="scientific">Umezawaea tangerina</name>
    <dbReference type="NCBI Taxonomy" id="84725"/>
    <lineage>
        <taxon>Bacteria</taxon>
        <taxon>Bacillati</taxon>
        <taxon>Actinomycetota</taxon>
        <taxon>Actinomycetes</taxon>
        <taxon>Pseudonocardiales</taxon>
        <taxon>Pseudonocardiaceae</taxon>
        <taxon>Umezawaea</taxon>
    </lineage>
</organism>
<dbReference type="Gene3D" id="1.10.10.10">
    <property type="entry name" value="Winged helix-like DNA-binding domain superfamily/Winged helix DNA-binding domain"/>
    <property type="match status" value="1"/>
</dbReference>
<comment type="caution">
    <text evidence="5">The sequence shown here is derived from an EMBL/GenBank/DDBJ whole genome shotgun (WGS) entry which is preliminary data.</text>
</comment>
<dbReference type="InterPro" id="IPR001867">
    <property type="entry name" value="OmpR/PhoB-type_DNA-bd"/>
</dbReference>
<dbReference type="InterPro" id="IPR005158">
    <property type="entry name" value="BTAD"/>
</dbReference>
<dbReference type="InterPro" id="IPR027417">
    <property type="entry name" value="P-loop_NTPase"/>
</dbReference>
<dbReference type="PROSITE" id="PS51755">
    <property type="entry name" value="OMPR_PHOB"/>
    <property type="match status" value="1"/>
</dbReference>
<dbReference type="PANTHER" id="PTHR47691:SF3">
    <property type="entry name" value="HTH-TYPE TRANSCRIPTIONAL REGULATOR RV0890C-RELATED"/>
    <property type="match status" value="1"/>
</dbReference>
<dbReference type="SMART" id="SM00028">
    <property type="entry name" value="TPR"/>
    <property type="match status" value="7"/>
</dbReference>
<dbReference type="PANTHER" id="PTHR47691">
    <property type="entry name" value="REGULATOR-RELATED"/>
    <property type="match status" value="1"/>
</dbReference>
<dbReference type="EMBL" id="PVTF01000016">
    <property type="protein sequence ID" value="PRY34604.1"/>
    <property type="molecule type" value="Genomic_DNA"/>
</dbReference>
<feature type="DNA-binding region" description="OmpR/PhoB-type" evidence="3">
    <location>
        <begin position="1"/>
        <end position="95"/>
    </location>
</feature>
<gene>
    <name evidence="5" type="ORF">CLV43_116112</name>
</gene>
<reference evidence="5 6" key="1">
    <citation type="submission" date="2018-03" db="EMBL/GenBank/DDBJ databases">
        <title>Genomic Encyclopedia of Archaeal and Bacterial Type Strains, Phase II (KMG-II): from individual species to whole genera.</title>
        <authorList>
            <person name="Goeker M."/>
        </authorList>
    </citation>
    <scope>NUCLEOTIDE SEQUENCE [LARGE SCALE GENOMIC DNA]</scope>
    <source>
        <strain evidence="5 6">DSM 44720</strain>
    </source>
</reference>
<dbReference type="SMART" id="SM00382">
    <property type="entry name" value="AAA"/>
    <property type="match status" value="1"/>
</dbReference>
<dbReference type="InterPro" id="IPR011990">
    <property type="entry name" value="TPR-like_helical_dom_sf"/>
</dbReference>
<evidence type="ECO:0000313" key="6">
    <source>
        <dbReference type="Proteomes" id="UP000239494"/>
    </source>
</evidence>
<dbReference type="Gene3D" id="3.40.50.300">
    <property type="entry name" value="P-loop containing nucleotide triphosphate hydrolases"/>
    <property type="match status" value="1"/>
</dbReference>
<dbReference type="InterPro" id="IPR003593">
    <property type="entry name" value="AAA+_ATPase"/>
</dbReference>
<dbReference type="GO" id="GO:0006355">
    <property type="term" value="P:regulation of DNA-templated transcription"/>
    <property type="evidence" value="ECO:0007669"/>
    <property type="project" value="InterPro"/>
</dbReference>
<protein>
    <submittedName>
        <fullName evidence="5">NB-ARC domain-containing protein</fullName>
    </submittedName>
</protein>
<dbReference type="SMART" id="SM00862">
    <property type="entry name" value="Trans_reg_C"/>
    <property type="match status" value="1"/>
</dbReference>
<evidence type="ECO:0000256" key="1">
    <source>
        <dbReference type="ARBA" id="ARBA00005820"/>
    </source>
</evidence>
<dbReference type="SUPFAM" id="SSF52540">
    <property type="entry name" value="P-loop containing nucleoside triphosphate hydrolases"/>
    <property type="match status" value="1"/>
</dbReference>
<dbReference type="InterPro" id="IPR016032">
    <property type="entry name" value="Sig_transdc_resp-reg_C-effctor"/>
</dbReference>
<evidence type="ECO:0000313" key="5">
    <source>
        <dbReference type="EMBL" id="PRY34604.1"/>
    </source>
</evidence>
<evidence type="ECO:0000256" key="3">
    <source>
        <dbReference type="PROSITE-ProRule" id="PRU01091"/>
    </source>
</evidence>
<accession>A0A2T0SMH0</accession>
<proteinExistence type="inferred from homology"/>
<comment type="similarity">
    <text evidence="1">Belongs to the AfsR/DnrI/RedD regulatory family.</text>
</comment>
<name>A0A2T0SMH0_9PSEU</name>
<feature type="domain" description="OmpR/PhoB-type" evidence="4">
    <location>
        <begin position="1"/>
        <end position="95"/>
    </location>
</feature>
<dbReference type="Pfam" id="PF03704">
    <property type="entry name" value="BTAD"/>
    <property type="match status" value="1"/>
</dbReference>